<feature type="binding site" description="covalent" evidence="11">
    <location>
        <position position="620"/>
    </location>
    <ligand>
        <name>heme c</name>
        <dbReference type="ChEBI" id="CHEBI:61717"/>
    </ligand>
</feature>
<accession>A0A1T5GUJ4</accession>
<dbReference type="GO" id="GO:0020037">
    <property type="term" value="F:heme binding"/>
    <property type="evidence" value="ECO:0007669"/>
    <property type="project" value="InterPro"/>
</dbReference>
<organism evidence="15 16">
    <name type="scientific">Rhizorhabdus histidinilytica</name>
    <dbReference type="NCBI Taxonomy" id="439228"/>
    <lineage>
        <taxon>Bacteria</taxon>
        <taxon>Pseudomonadati</taxon>
        <taxon>Pseudomonadota</taxon>
        <taxon>Alphaproteobacteria</taxon>
        <taxon>Sphingomonadales</taxon>
        <taxon>Sphingomonadaceae</taxon>
        <taxon>Rhizorhabdus</taxon>
    </lineage>
</organism>
<name>A0A1T5GUJ4_9SPHN</name>
<feature type="binding site" evidence="11">
    <location>
        <position position="130"/>
    </location>
    <ligand>
        <name>pyrroloquinoline quinone</name>
        <dbReference type="ChEBI" id="CHEBI:58442"/>
    </ligand>
</feature>
<evidence type="ECO:0000256" key="9">
    <source>
        <dbReference type="ARBA" id="ARBA00023157"/>
    </source>
</evidence>
<evidence type="ECO:0000256" key="1">
    <source>
        <dbReference type="ARBA" id="ARBA00008156"/>
    </source>
</evidence>
<evidence type="ECO:0000313" key="15">
    <source>
        <dbReference type="EMBL" id="SKC12081.1"/>
    </source>
</evidence>
<dbReference type="SUPFAM" id="SSF46626">
    <property type="entry name" value="Cytochrome c"/>
    <property type="match status" value="1"/>
</dbReference>
<dbReference type="GO" id="GO:0009055">
    <property type="term" value="F:electron transfer activity"/>
    <property type="evidence" value="ECO:0007669"/>
    <property type="project" value="InterPro"/>
</dbReference>
<evidence type="ECO:0000259" key="14">
    <source>
        <dbReference type="PROSITE" id="PS51007"/>
    </source>
</evidence>
<keyword evidence="5 12" id="KW-0106">Calcium</keyword>
<evidence type="ECO:0000256" key="12">
    <source>
        <dbReference type="PIRSR" id="PIRSR617512-3"/>
    </source>
</evidence>
<dbReference type="SMART" id="SM00564">
    <property type="entry name" value="PQQ"/>
    <property type="match status" value="5"/>
</dbReference>
<comment type="cofactor">
    <cofactor evidence="11">
        <name>heme c</name>
        <dbReference type="ChEBI" id="CHEBI:61717"/>
    </cofactor>
    <text evidence="11">Binds 1 heme c group per subunit.</text>
</comment>
<feature type="binding site" evidence="12">
    <location>
        <position position="268"/>
    </location>
    <ligand>
        <name>Ca(2+)</name>
        <dbReference type="ChEBI" id="CHEBI:29108"/>
    </ligand>
</feature>
<proteinExistence type="inferred from homology"/>
<feature type="signal peptide" evidence="13">
    <location>
        <begin position="1"/>
        <end position="27"/>
    </location>
</feature>
<dbReference type="InterPro" id="IPR011047">
    <property type="entry name" value="Quinoprotein_ADH-like_sf"/>
</dbReference>
<dbReference type="NCBIfam" id="TIGR03075">
    <property type="entry name" value="PQQ_enz_alc_DH"/>
    <property type="match status" value="1"/>
</dbReference>
<dbReference type="EMBL" id="FUYM01000020">
    <property type="protein sequence ID" value="SKC12081.1"/>
    <property type="molecule type" value="Genomic_DNA"/>
</dbReference>
<evidence type="ECO:0000313" key="16">
    <source>
        <dbReference type="Proteomes" id="UP000189818"/>
    </source>
</evidence>
<comment type="cofactor">
    <cofactor evidence="12">
        <name>Ca(2+)</name>
        <dbReference type="ChEBI" id="CHEBI:29108"/>
    </cofactor>
    <text evidence="12">Binds 1 Ca(2+) ion per subunit.</text>
</comment>
<dbReference type="Proteomes" id="UP000189818">
    <property type="component" value="Unassembled WGS sequence"/>
</dbReference>
<feature type="chain" id="PRO_5013137805" evidence="13">
    <location>
        <begin position="28"/>
        <end position="702"/>
    </location>
</feature>
<evidence type="ECO:0000256" key="11">
    <source>
        <dbReference type="PIRSR" id="PIRSR617512-2"/>
    </source>
</evidence>
<dbReference type="Gene3D" id="1.10.760.10">
    <property type="entry name" value="Cytochrome c-like domain"/>
    <property type="match status" value="1"/>
</dbReference>
<feature type="active site" description="Proton acceptor" evidence="10">
    <location>
        <position position="313"/>
    </location>
</feature>
<evidence type="ECO:0000256" key="10">
    <source>
        <dbReference type="PIRSR" id="PIRSR617512-1"/>
    </source>
</evidence>
<keyword evidence="16" id="KW-1185">Reference proteome</keyword>
<evidence type="ECO:0000256" key="5">
    <source>
        <dbReference type="ARBA" id="ARBA00022837"/>
    </source>
</evidence>
<feature type="binding site" description="axial binding residue" evidence="12">
    <location>
        <position position="661"/>
    </location>
    <ligand>
        <name>heme c</name>
        <dbReference type="ChEBI" id="CHEBI:61717"/>
    </ligand>
    <ligandPart>
        <name>Fe</name>
        <dbReference type="ChEBI" id="CHEBI:18248"/>
    </ligandPart>
</feature>
<dbReference type="CDD" id="cd10279">
    <property type="entry name" value="PQQ_ADH_II"/>
    <property type="match status" value="1"/>
</dbReference>
<dbReference type="Pfam" id="PF01011">
    <property type="entry name" value="PQQ"/>
    <property type="match status" value="2"/>
</dbReference>
<comment type="similarity">
    <text evidence="1">Belongs to the bacterial PQQ dehydrogenase family.</text>
</comment>
<keyword evidence="4 13" id="KW-0732">Signal</keyword>
<dbReference type="AlphaFoldDB" id="A0A1T5GUJ4"/>
<dbReference type="InterPro" id="IPR018391">
    <property type="entry name" value="PQQ_b-propeller_rpt"/>
</dbReference>
<feature type="binding site" evidence="12">
    <location>
        <position position="313"/>
    </location>
    <ligand>
        <name>Ca(2+)</name>
        <dbReference type="ChEBI" id="CHEBI:29108"/>
    </ligand>
</feature>
<dbReference type="PROSITE" id="PS51007">
    <property type="entry name" value="CYTC"/>
    <property type="match status" value="1"/>
</dbReference>
<evidence type="ECO:0000256" key="7">
    <source>
        <dbReference type="ARBA" id="ARBA00023002"/>
    </source>
</evidence>
<dbReference type="PANTHER" id="PTHR32303">
    <property type="entry name" value="QUINOPROTEIN ALCOHOL DEHYDROGENASE (CYTOCHROME C)"/>
    <property type="match status" value="1"/>
</dbReference>
<feature type="binding site" evidence="11">
    <location>
        <begin position="400"/>
        <end position="401"/>
    </location>
    <ligand>
        <name>pyrroloquinoline quinone</name>
        <dbReference type="ChEBI" id="CHEBI:58442"/>
    </ligand>
</feature>
<dbReference type="InterPro" id="IPR036909">
    <property type="entry name" value="Cyt_c-like_dom_sf"/>
</dbReference>
<dbReference type="InterPro" id="IPR002372">
    <property type="entry name" value="PQQ_rpt_dom"/>
</dbReference>
<feature type="binding site" evidence="11">
    <location>
        <position position="77"/>
    </location>
    <ligand>
        <name>pyrroloquinoline quinone</name>
        <dbReference type="ChEBI" id="CHEBI:58442"/>
    </ligand>
</feature>
<feature type="binding site" description="covalent" evidence="11">
    <location>
        <position position="617"/>
    </location>
    <ligand>
        <name>heme c</name>
        <dbReference type="ChEBI" id="CHEBI:61717"/>
    </ligand>
</feature>
<feature type="binding site" evidence="11">
    <location>
        <position position="174"/>
    </location>
    <ligand>
        <name>pyrroloquinoline quinone</name>
        <dbReference type="ChEBI" id="CHEBI:58442"/>
    </ligand>
</feature>
<sequence length="702" mass="75833">MLHVRTMRLGEGAVLALAMLASLGATQATPVGDANWAGTGGPAGETHFSQLSAINSGNVAKLGLAWSLDLPGEHSLEAVPLAVDGVLYFTGQMSAVYAVDAVSGKLLWHYDPETYLRRPLHQRYVMPVNRGVAYWNGKVFVGTLDGRLIALDARTGKPAWSVQTLAEDSRQTITGAPRVFNDKVVIGNGGGDFGARGYVTAYDTETGHEVWRFYTVPGNPADGFEQPAMKMAADTWRGQWWKTGTGGTVWDSMTYDPELNRLYIGTGNSGPYNPRVRTEGVGDNLFLASIVALDADTGRYIWHYQVNPQEAWDYKATANISLADMEIGGQQHKVLMQAPTNGFFYVVDRENGKLLGAEKYGKVTWAKGVDLKTGRPIEEPGIRYEKGPVTFWPSPYGAHNWQPMAFSPRTGLAYIPYMQLAARYSEDAEYMARLKKGGARETAFGGGAQFETLVVDGDDGKGALVAWDPVAQKIRWKVAYPSMWNGGVLATAGGLVFQGDADGIFHGYDASTGAEAWHYDAKLGIIAAPITYTVRGVQFVSILVGYGGAAGLNSKFVNRGWKYGQQPRRLLTFKLGGKARLPGTAPRDLKVAALDDPALKLNEAEVAEGAALYGSNCAMCHGMALQSSGAPAPDLRESAIALKREDLAVFLPSGAASPSGMPRFEEFSPEQIRGLHMYIRAGAREALGLRKPTEKLQGAGRF</sequence>
<dbReference type="GO" id="GO:0016020">
    <property type="term" value="C:membrane"/>
    <property type="evidence" value="ECO:0007669"/>
    <property type="project" value="InterPro"/>
</dbReference>
<gene>
    <name evidence="15" type="ORF">SAMN06295920_12019</name>
</gene>
<keyword evidence="9" id="KW-1015">Disulfide bond</keyword>
<evidence type="ECO:0000256" key="13">
    <source>
        <dbReference type="SAM" id="SignalP"/>
    </source>
</evidence>
<evidence type="ECO:0000256" key="8">
    <source>
        <dbReference type="ARBA" id="ARBA00023004"/>
    </source>
</evidence>
<evidence type="ECO:0000256" key="6">
    <source>
        <dbReference type="ARBA" id="ARBA00022891"/>
    </source>
</evidence>
<dbReference type="RefSeq" id="WP_377266513.1">
    <property type="nucleotide sequence ID" value="NZ_JBHLWD010000031.1"/>
</dbReference>
<keyword evidence="3 12" id="KW-0479">Metal-binding</keyword>
<feature type="domain" description="Cytochrome c" evidence="14">
    <location>
        <begin position="604"/>
        <end position="683"/>
    </location>
</feature>
<dbReference type="Gene3D" id="2.140.10.10">
    <property type="entry name" value="Quinoprotein alcohol dehydrogenase-like superfamily"/>
    <property type="match status" value="1"/>
</dbReference>
<dbReference type="GO" id="GO:0005509">
    <property type="term" value="F:calcium ion binding"/>
    <property type="evidence" value="ECO:0007669"/>
    <property type="project" value="InterPro"/>
</dbReference>
<reference evidence="16" key="1">
    <citation type="submission" date="2017-02" db="EMBL/GenBank/DDBJ databases">
        <authorList>
            <person name="Varghese N."/>
            <person name="Submissions S."/>
        </authorList>
    </citation>
    <scope>NUCLEOTIDE SEQUENCE [LARGE SCALE GENOMIC DNA]</scope>
    <source>
        <strain evidence="16">UM2</strain>
    </source>
</reference>
<feature type="binding site" description="axial binding residue" evidence="12">
    <location>
        <position position="621"/>
    </location>
    <ligand>
        <name>heme c</name>
        <dbReference type="ChEBI" id="CHEBI:61717"/>
    </ligand>
    <ligandPart>
        <name>Fe</name>
        <dbReference type="ChEBI" id="CHEBI:18248"/>
    </ligandPart>
</feature>
<protein>
    <submittedName>
        <fullName evidence="15">Quinohemoprotein ethanol dehydrogenase</fullName>
    </submittedName>
</protein>
<dbReference type="InterPro" id="IPR017512">
    <property type="entry name" value="PQQ_MeOH/EtOH_DH"/>
</dbReference>
<feature type="binding site" evidence="11">
    <location>
        <position position="248"/>
    </location>
    <ligand>
        <name>pyrroloquinoline quinone</name>
        <dbReference type="ChEBI" id="CHEBI:58442"/>
    </ligand>
</feature>
<dbReference type="SUPFAM" id="SSF50998">
    <property type="entry name" value="Quinoprotein alcohol dehydrogenase-like"/>
    <property type="match status" value="1"/>
</dbReference>
<dbReference type="STRING" id="439228.SAMN06295920_12019"/>
<keyword evidence="2 11" id="KW-0349">Heme</keyword>
<dbReference type="Pfam" id="PF13442">
    <property type="entry name" value="Cytochrome_CBB3"/>
    <property type="match status" value="1"/>
</dbReference>
<keyword evidence="8 12" id="KW-0408">Iron</keyword>
<keyword evidence="7" id="KW-0560">Oxidoreductase</keyword>
<evidence type="ECO:0000256" key="3">
    <source>
        <dbReference type="ARBA" id="ARBA00022723"/>
    </source>
</evidence>
<dbReference type="InterPro" id="IPR009056">
    <property type="entry name" value="Cyt_c-like_dom"/>
</dbReference>
<evidence type="ECO:0000256" key="2">
    <source>
        <dbReference type="ARBA" id="ARBA00022617"/>
    </source>
</evidence>
<keyword evidence="6 11" id="KW-0634">PQQ</keyword>
<dbReference type="GO" id="GO:0016614">
    <property type="term" value="F:oxidoreductase activity, acting on CH-OH group of donors"/>
    <property type="evidence" value="ECO:0007669"/>
    <property type="project" value="InterPro"/>
</dbReference>
<evidence type="ECO:0000256" key="4">
    <source>
        <dbReference type="ARBA" id="ARBA00022729"/>
    </source>
</evidence>
<comment type="cofactor">
    <cofactor evidence="11">
        <name>pyrroloquinoline quinone</name>
        <dbReference type="ChEBI" id="CHEBI:58442"/>
    </cofactor>
    <text evidence="11">Binds 1 PQQ group per subunit.</text>
</comment>